<feature type="domain" description="Gfo/Idh/MocA-like oxidoreductase N-terminal" evidence="2">
    <location>
        <begin position="4"/>
        <end position="119"/>
    </location>
</feature>
<proteinExistence type="predicted"/>
<dbReference type="InterPro" id="IPR000683">
    <property type="entry name" value="Gfo/Idh/MocA-like_OxRdtase_N"/>
</dbReference>
<accession>A0A1H4IP17</accession>
<dbReference type="Pfam" id="PF22725">
    <property type="entry name" value="GFO_IDH_MocA_C3"/>
    <property type="match status" value="1"/>
</dbReference>
<dbReference type="Gene3D" id="3.40.50.720">
    <property type="entry name" value="NAD(P)-binding Rossmann-like Domain"/>
    <property type="match status" value="1"/>
</dbReference>
<evidence type="ECO:0000313" key="4">
    <source>
        <dbReference type="EMBL" id="SEB35831.1"/>
    </source>
</evidence>
<dbReference type="GO" id="GO:0000166">
    <property type="term" value="F:nucleotide binding"/>
    <property type="evidence" value="ECO:0007669"/>
    <property type="project" value="InterPro"/>
</dbReference>
<dbReference type="AlphaFoldDB" id="A0A1H4IP17"/>
<dbReference type="OrthoDB" id="9815825at2"/>
<dbReference type="InterPro" id="IPR055170">
    <property type="entry name" value="GFO_IDH_MocA-like_dom"/>
</dbReference>
<gene>
    <name evidence="4" type="ORF">SAMN04489806_0106</name>
</gene>
<dbReference type="InterPro" id="IPR036291">
    <property type="entry name" value="NAD(P)-bd_dom_sf"/>
</dbReference>
<evidence type="ECO:0000313" key="5">
    <source>
        <dbReference type="Proteomes" id="UP000199183"/>
    </source>
</evidence>
<dbReference type="SUPFAM" id="SSF51735">
    <property type="entry name" value="NAD(P)-binding Rossmann-fold domains"/>
    <property type="match status" value="1"/>
</dbReference>
<feature type="domain" description="GFO/IDH/MocA-like oxidoreductase" evidence="3">
    <location>
        <begin position="130"/>
        <end position="251"/>
    </location>
</feature>
<dbReference type="PANTHER" id="PTHR43249">
    <property type="entry name" value="UDP-N-ACETYL-2-AMINO-2-DEOXY-D-GLUCURONATE OXIDASE"/>
    <property type="match status" value="1"/>
</dbReference>
<dbReference type="EMBL" id="FNRY01000001">
    <property type="protein sequence ID" value="SEB35831.1"/>
    <property type="molecule type" value="Genomic_DNA"/>
</dbReference>
<name>A0A1H4IP17_9MICO</name>
<keyword evidence="1" id="KW-0520">NAD</keyword>
<dbReference type="RefSeq" id="WP_091178797.1">
    <property type="nucleotide sequence ID" value="NZ_FNRY01000001.1"/>
</dbReference>
<reference evidence="4 5" key="1">
    <citation type="submission" date="2016-10" db="EMBL/GenBank/DDBJ databases">
        <authorList>
            <person name="de Groot N.N."/>
        </authorList>
    </citation>
    <scope>NUCLEOTIDE SEQUENCE [LARGE SCALE GENOMIC DNA]</scope>
    <source>
        <strain evidence="4 5">DSM 21799</strain>
    </source>
</reference>
<dbReference type="SUPFAM" id="SSF55347">
    <property type="entry name" value="Glyceraldehyde-3-phosphate dehydrogenase-like, C-terminal domain"/>
    <property type="match status" value="1"/>
</dbReference>
<evidence type="ECO:0000259" key="2">
    <source>
        <dbReference type="Pfam" id="PF01408"/>
    </source>
</evidence>
<dbReference type="PANTHER" id="PTHR43249:SF1">
    <property type="entry name" value="D-GLUCOSIDE 3-DEHYDROGENASE"/>
    <property type="match status" value="1"/>
</dbReference>
<organism evidence="4 5">
    <name type="scientific">Paramicrobacterium humi</name>
    <dbReference type="NCBI Taxonomy" id="640635"/>
    <lineage>
        <taxon>Bacteria</taxon>
        <taxon>Bacillati</taxon>
        <taxon>Actinomycetota</taxon>
        <taxon>Actinomycetes</taxon>
        <taxon>Micrococcales</taxon>
        <taxon>Microbacteriaceae</taxon>
        <taxon>Paramicrobacterium</taxon>
    </lineage>
</organism>
<dbReference type="Proteomes" id="UP000199183">
    <property type="component" value="Unassembled WGS sequence"/>
</dbReference>
<protein>
    <submittedName>
        <fullName evidence="4">Predicted dehydrogenase</fullName>
    </submittedName>
</protein>
<dbReference type="InterPro" id="IPR052515">
    <property type="entry name" value="Gfo/Idh/MocA_Oxidoreductase"/>
</dbReference>
<dbReference type="Pfam" id="PF01408">
    <property type="entry name" value="GFO_IDH_MocA"/>
    <property type="match status" value="1"/>
</dbReference>
<keyword evidence="5" id="KW-1185">Reference proteome</keyword>
<dbReference type="STRING" id="640635.SAMN04489806_0106"/>
<evidence type="ECO:0000259" key="3">
    <source>
        <dbReference type="Pfam" id="PF22725"/>
    </source>
</evidence>
<evidence type="ECO:0000256" key="1">
    <source>
        <dbReference type="ARBA" id="ARBA00023027"/>
    </source>
</evidence>
<dbReference type="Gene3D" id="3.30.360.10">
    <property type="entry name" value="Dihydrodipicolinate Reductase, domain 2"/>
    <property type="match status" value="1"/>
</dbReference>
<sequence>MTRRAAVIGLGDISALHLDAISKLADAELVAVCDVDAARRAAASDRWSVPAFADHRELLAEAAPDVVHVCTPHSTHAEIAIAALDAGVNVILEKPVAHDPVEAAAVVDAANRSTAKIAVCFQNRYNTPVAAAHELLASGKLGRVLGGSGTVIWHRTPEYYQAAPWRGTWQGGGGGLLMNQAIHTLDLLQWLVGPVDSVEGTAATRALPIEVEDTAEMTLQHENGARSVFYATNTHATNDPVSIDIVTERAELSIRGDLTVSYADGTVETVTEALTATGERSYWGVSHERLIGDFYATLDDTAPFWISPADGASVVEIIYDVYAASYPERVASFLPATKRSTPA</sequence>